<proteinExistence type="predicted"/>
<dbReference type="InterPro" id="IPR015422">
    <property type="entry name" value="PyrdxlP-dep_Trfase_small"/>
</dbReference>
<dbReference type="GO" id="GO:0030170">
    <property type="term" value="F:pyridoxal phosphate binding"/>
    <property type="evidence" value="ECO:0007669"/>
    <property type="project" value="InterPro"/>
</dbReference>
<feature type="domain" description="Aminotransferase class I/classII large" evidence="1">
    <location>
        <begin position="118"/>
        <end position="344"/>
    </location>
</feature>
<protein>
    <submittedName>
        <fullName evidence="2">Aminotransferase class I and II</fullName>
    </submittedName>
</protein>
<organism evidence="2">
    <name type="scientific">Mimivirus LCMiAC01</name>
    <dbReference type="NCBI Taxonomy" id="2506608"/>
    <lineage>
        <taxon>Viruses</taxon>
        <taxon>Varidnaviria</taxon>
        <taxon>Bamfordvirae</taxon>
        <taxon>Nucleocytoviricota</taxon>
        <taxon>Megaviricetes</taxon>
        <taxon>Imitervirales</taxon>
        <taxon>Mimiviridae</taxon>
        <taxon>Klosneuvirinae</taxon>
    </lineage>
</organism>
<dbReference type="GO" id="GO:0008483">
    <property type="term" value="F:transaminase activity"/>
    <property type="evidence" value="ECO:0007669"/>
    <property type="project" value="UniProtKB-KW"/>
</dbReference>
<dbReference type="Gene3D" id="3.90.1150.10">
    <property type="entry name" value="Aspartate Aminotransferase, domain 1"/>
    <property type="match status" value="1"/>
</dbReference>
<accession>A0A481Z382</accession>
<dbReference type="CDD" id="cd00609">
    <property type="entry name" value="AAT_like"/>
    <property type="match status" value="1"/>
</dbReference>
<dbReference type="InterPro" id="IPR004839">
    <property type="entry name" value="Aminotransferase_I/II_large"/>
</dbReference>
<reference evidence="2" key="1">
    <citation type="journal article" date="2019" name="MBio">
        <title>Virus Genomes from Deep Sea Sediments Expand the Ocean Megavirome and Support Independent Origins of Viral Gigantism.</title>
        <authorList>
            <person name="Backstrom D."/>
            <person name="Yutin N."/>
            <person name="Jorgensen S.L."/>
            <person name="Dharamshi J."/>
            <person name="Homa F."/>
            <person name="Zaremba-Niedwiedzka K."/>
            <person name="Spang A."/>
            <person name="Wolf Y.I."/>
            <person name="Koonin E.V."/>
            <person name="Ettema T.J."/>
        </authorList>
    </citation>
    <scope>NUCLEOTIDE SEQUENCE</scope>
</reference>
<sequence length="506" mass="58820">MNIQQHGGQDNNIKIKFKEDFSVTTNLLGSNKNALEIIKKNLKEIEHYPPQSFEPYLSNLKDFLFKDLEENNNILLGNGASELIDLVIRSVPGDSWKPGKSSVQFLEYERCAISANKEKKKYDDNGANLMCIINPNNPTGDYMNIEKMKDYITKYSVKHSYVIVDESMQPWVGSEWRKDSLLSQTKWIKEMAEKYIYIYIIHSWTKIFSCTGIRYGSLICPTNNLYIKIKSIQVPWSVNILALKYVDYCIKDNEYLENTWKKTIELRKYQIKKIKDLFPTWECIGKPFLSWIWINTHDKTVAKLAYQLAKYNGTPIRYGKIGYKMSTHIRIAVREKKYFDDLLECISILKNPIHKSLIHVNIDDSIIIDFKWIELNKLKSHEAYIEKRHTKLLEYIKSIGNPFSIPALIVCSKTLTIIDGHHRYSVMRVLGVKKVPCLLIHYENKNIIVSSYNSITKKQVIDAGITSKYLAPKSTAHMIMDKNSNFHPIIILSPIVFVNMHDNNKI</sequence>
<dbReference type="SUPFAM" id="SSF110849">
    <property type="entry name" value="ParB/Sulfiredoxin"/>
    <property type="match status" value="1"/>
</dbReference>
<dbReference type="InterPro" id="IPR036086">
    <property type="entry name" value="ParB/Sulfiredoxin_sf"/>
</dbReference>
<evidence type="ECO:0000259" key="1">
    <source>
        <dbReference type="Pfam" id="PF00155"/>
    </source>
</evidence>
<dbReference type="EMBL" id="MK500401">
    <property type="protein sequence ID" value="QBK88846.1"/>
    <property type="molecule type" value="Genomic_DNA"/>
</dbReference>
<dbReference type="InterPro" id="IPR015421">
    <property type="entry name" value="PyrdxlP-dep_Trfase_major"/>
</dbReference>
<dbReference type="PANTHER" id="PTHR43799:SF1">
    <property type="entry name" value="ASPARTATE AMINOTRANSFERASE"/>
    <property type="match status" value="1"/>
</dbReference>
<dbReference type="SUPFAM" id="SSF53383">
    <property type="entry name" value="PLP-dependent transferases"/>
    <property type="match status" value="1"/>
</dbReference>
<keyword evidence="2" id="KW-0808">Transferase</keyword>
<gene>
    <name evidence="2" type="ORF">LCMiAC01_05280</name>
</gene>
<dbReference type="PANTHER" id="PTHR43799">
    <property type="entry name" value="AMINOTRANSFERASE, PUTATIVE-RELATED"/>
    <property type="match status" value="1"/>
</dbReference>
<name>A0A481Z382_9VIRU</name>
<dbReference type="Gene3D" id="3.40.640.10">
    <property type="entry name" value="Type I PLP-dependent aspartate aminotransferase-like (Major domain)"/>
    <property type="match status" value="1"/>
</dbReference>
<dbReference type="InterPro" id="IPR015424">
    <property type="entry name" value="PyrdxlP-dep_Trfase"/>
</dbReference>
<keyword evidence="2" id="KW-0032">Aminotransferase</keyword>
<dbReference type="Pfam" id="PF00155">
    <property type="entry name" value="Aminotran_1_2"/>
    <property type="match status" value="1"/>
</dbReference>
<evidence type="ECO:0000313" key="2">
    <source>
        <dbReference type="EMBL" id="QBK88846.1"/>
    </source>
</evidence>
<dbReference type="Gene3D" id="3.90.1530.10">
    <property type="entry name" value="Conserved hypothetical protein from pyrococcus furiosus pfu- 392566-001, ParB domain"/>
    <property type="match status" value="1"/>
</dbReference>